<dbReference type="AlphaFoldDB" id="A0AAV1Y7E6"/>
<evidence type="ECO:0000256" key="2">
    <source>
        <dbReference type="ARBA" id="ARBA00023274"/>
    </source>
</evidence>
<evidence type="ECO:0000256" key="1">
    <source>
        <dbReference type="ARBA" id="ARBA00022980"/>
    </source>
</evidence>
<feature type="region of interest" description="Disordered" evidence="3">
    <location>
        <begin position="98"/>
        <end position="117"/>
    </location>
</feature>
<keyword evidence="1" id="KW-0689">Ribosomal protein</keyword>
<organism evidence="5 6">
    <name type="scientific">Lupinus luteus</name>
    <name type="common">European yellow lupine</name>
    <dbReference type="NCBI Taxonomy" id="3873"/>
    <lineage>
        <taxon>Eukaryota</taxon>
        <taxon>Viridiplantae</taxon>
        <taxon>Streptophyta</taxon>
        <taxon>Embryophyta</taxon>
        <taxon>Tracheophyta</taxon>
        <taxon>Spermatophyta</taxon>
        <taxon>Magnoliopsida</taxon>
        <taxon>eudicotyledons</taxon>
        <taxon>Gunneridae</taxon>
        <taxon>Pentapetalae</taxon>
        <taxon>rosids</taxon>
        <taxon>fabids</taxon>
        <taxon>Fabales</taxon>
        <taxon>Fabaceae</taxon>
        <taxon>Papilionoideae</taxon>
        <taxon>50 kb inversion clade</taxon>
        <taxon>genistoids sensu lato</taxon>
        <taxon>core genistoids</taxon>
        <taxon>Genisteae</taxon>
        <taxon>Lupinus</taxon>
    </lineage>
</organism>
<dbReference type="GO" id="GO:1990904">
    <property type="term" value="C:ribonucleoprotein complex"/>
    <property type="evidence" value="ECO:0007669"/>
    <property type="project" value="UniProtKB-KW"/>
</dbReference>
<name>A0AAV1Y7E6_LUPLU</name>
<evidence type="ECO:0000259" key="4">
    <source>
        <dbReference type="SMART" id="SM01377"/>
    </source>
</evidence>
<evidence type="ECO:0000313" key="6">
    <source>
        <dbReference type="Proteomes" id="UP001497480"/>
    </source>
</evidence>
<dbReference type="SUPFAM" id="SSF57829">
    <property type="entry name" value="Zn-binding ribosomal proteins"/>
    <property type="match status" value="1"/>
</dbReference>
<comment type="caution">
    <text evidence="5">The sequence shown here is derived from an EMBL/GenBank/DDBJ whole genome shotgun (WGS) entry which is preliminary data.</text>
</comment>
<dbReference type="GO" id="GO:0005840">
    <property type="term" value="C:ribosome"/>
    <property type="evidence" value="ECO:0007669"/>
    <property type="project" value="UniProtKB-KW"/>
</dbReference>
<dbReference type="GO" id="GO:0006412">
    <property type="term" value="P:translation"/>
    <property type="evidence" value="ECO:0007669"/>
    <property type="project" value="InterPro"/>
</dbReference>
<sequence>MVRGRVDDNVTKLPNWGSGGGGGSIDGGGGDIDGCGGSYSSPAIRRMSGEVAVETRLHLVLRLCGGIIDPSLMALTSKYNQNKIIWRTCYAPSPSCSQLQEKECGHNNQLRPKKKIK</sequence>
<feature type="compositionally biased region" description="Gly residues" evidence="3">
    <location>
        <begin position="17"/>
        <end position="29"/>
    </location>
</feature>
<dbReference type="GO" id="GO:0003735">
    <property type="term" value="F:structural constituent of ribosome"/>
    <property type="evidence" value="ECO:0007669"/>
    <property type="project" value="InterPro"/>
</dbReference>
<reference evidence="5 6" key="1">
    <citation type="submission" date="2024-03" db="EMBL/GenBank/DDBJ databases">
        <authorList>
            <person name="Martinez-Hernandez J."/>
        </authorList>
    </citation>
    <scope>NUCLEOTIDE SEQUENCE [LARGE SCALE GENOMIC DNA]</scope>
</reference>
<dbReference type="InterPro" id="IPR001975">
    <property type="entry name" value="Ribosomal_eL40_dom"/>
</dbReference>
<keyword evidence="6" id="KW-1185">Reference proteome</keyword>
<feature type="region of interest" description="Disordered" evidence="3">
    <location>
        <begin position="1"/>
        <end position="29"/>
    </location>
</feature>
<gene>
    <name evidence="5" type="ORF">LLUT_LOCUS30020</name>
</gene>
<dbReference type="Proteomes" id="UP001497480">
    <property type="component" value="Unassembled WGS sequence"/>
</dbReference>
<keyword evidence="2" id="KW-0687">Ribonucleoprotein</keyword>
<feature type="domain" description="Large ribosomal subunit protein eL40" evidence="4">
    <location>
        <begin position="67"/>
        <end position="117"/>
    </location>
</feature>
<evidence type="ECO:0000256" key="3">
    <source>
        <dbReference type="SAM" id="MobiDB-lite"/>
    </source>
</evidence>
<accession>A0AAV1Y7E6</accession>
<feature type="compositionally biased region" description="Basic and acidic residues" evidence="3">
    <location>
        <begin position="1"/>
        <end position="10"/>
    </location>
</feature>
<evidence type="ECO:0000313" key="5">
    <source>
        <dbReference type="EMBL" id="CAL0328960.1"/>
    </source>
</evidence>
<dbReference type="InterPro" id="IPR011332">
    <property type="entry name" value="Ribosomal_zn-bd"/>
</dbReference>
<dbReference type="Gene3D" id="4.10.1060.50">
    <property type="match status" value="1"/>
</dbReference>
<dbReference type="EMBL" id="CAXHTB010000021">
    <property type="protein sequence ID" value="CAL0328960.1"/>
    <property type="molecule type" value="Genomic_DNA"/>
</dbReference>
<dbReference type="InterPro" id="IPR038587">
    <property type="entry name" value="Ribosomal_eL40_sf"/>
</dbReference>
<protein>
    <recommendedName>
        <fullName evidence="4">Large ribosomal subunit protein eL40 domain-containing protein</fullName>
    </recommendedName>
</protein>
<dbReference type="SMART" id="SM01377">
    <property type="entry name" value="Ribosomal_L40e"/>
    <property type="match status" value="1"/>
</dbReference>
<dbReference type="Pfam" id="PF01020">
    <property type="entry name" value="Ribosomal_L40e"/>
    <property type="match status" value="1"/>
</dbReference>
<proteinExistence type="predicted"/>